<protein>
    <submittedName>
        <fullName evidence="2">Uncharacterized protein</fullName>
    </submittedName>
</protein>
<feature type="compositionally biased region" description="Polar residues" evidence="1">
    <location>
        <begin position="54"/>
        <end position="64"/>
    </location>
</feature>
<reference evidence="2 3" key="1">
    <citation type="journal article" date="2018" name="BMC Genomics">
        <title>Genomic comparison of Trypanosoma conorhini and Trypanosoma rangeli to Trypanosoma cruzi strains of high and low virulence.</title>
        <authorList>
            <person name="Bradwell K.R."/>
            <person name="Koparde V.N."/>
            <person name="Matveyev A.V."/>
            <person name="Serrano M.G."/>
            <person name="Alves J.M."/>
            <person name="Parikh H."/>
            <person name="Huang B."/>
            <person name="Lee V."/>
            <person name="Espinosa-Alvarez O."/>
            <person name="Ortiz P.A."/>
            <person name="Costa-Martins A.G."/>
            <person name="Teixeira M.M."/>
            <person name="Buck G.A."/>
        </authorList>
    </citation>
    <scope>NUCLEOTIDE SEQUENCE [LARGE SCALE GENOMIC DNA]</scope>
    <source>
        <strain evidence="2 3">025E</strain>
    </source>
</reference>
<comment type="caution">
    <text evidence="2">The sequence shown here is derived from an EMBL/GenBank/DDBJ whole genome shotgun (WGS) entry which is preliminary data.</text>
</comment>
<name>A0A422NX14_9TRYP</name>
<accession>A0A422NX14</accession>
<evidence type="ECO:0000313" key="2">
    <source>
        <dbReference type="EMBL" id="RNF10017.1"/>
    </source>
</evidence>
<feature type="region of interest" description="Disordered" evidence="1">
    <location>
        <begin position="289"/>
        <end position="311"/>
    </location>
</feature>
<gene>
    <name evidence="2" type="ORF">Tco025E_06852</name>
</gene>
<dbReference type="AlphaFoldDB" id="A0A422NX14"/>
<dbReference type="Proteomes" id="UP000284403">
    <property type="component" value="Unassembled WGS sequence"/>
</dbReference>
<evidence type="ECO:0000313" key="3">
    <source>
        <dbReference type="Proteomes" id="UP000284403"/>
    </source>
</evidence>
<feature type="compositionally biased region" description="Basic and acidic residues" evidence="1">
    <location>
        <begin position="176"/>
        <end position="186"/>
    </location>
</feature>
<proteinExistence type="predicted"/>
<sequence>MKSGRDVELTGSALREKAKRASLTPVRPTKPTAYARKRTALSTGAGKPAMQRDALSQTGSMNTSKSDDAEGSFLSLQDGQRAGSIQRRPDMHTPPARDAPSGCRAADTPHTTTASPGGGDEGALPLLCLTTPEAGLPALEECSTPTMLGGATVVWAGGRRRQQWQRRALDSPQLTEQEHGGCEDRGALPQAQKVGVAQEGPCREARCPSLPSATSPERPTEARNAQPWPPLRAGSALPVDSSLVEKAAATPATQPEAGAPRDSPMRAVAADAVNDFASRIFCCTLFSLSSPSSPRRDSSLQAGGRAATETDAVPATVRREGAVTGGDTAATPARRGAYSASRGQQASSRAAGVSLCEAGSSAAAAAPAPECVNWAQLDSYRRLPGYRAARRRAHAHALDTLRQRFHCGAG</sequence>
<dbReference type="RefSeq" id="XP_029226145.1">
    <property type="nucleotide sequence ID" value="XM_029373720.1"/>
</dbReference>
<dbReference type="EMBL" id="MKKU01000493">
    <property type="protein sequence ID" value="RNF10017.1"/>
    <property type="molecule type" value="Genomic_DNA"/>
</dbReference>
<feature type="region of interest" description="Disordered" evidence="1">
    <location>
        <begin position="1"/>
        <end position="126"/>
    </location>
</feature>
<feature type="region of interest" description="Disordered" evidence="1">
    <location>
        <begin position="323"/>
        <end position="344"/>
    </location>
</feature>
<keyword evidence="3" id="KW-1185">Reference proteome</keyword>
<evidence type="ECO:0000256" key="1">
    <source>
        <dbReference type="SAM" id="MobiDB-lite"/>
    </source>
</evidence>
<dbReference type="GeneID" id="40320463"/>
<feature type="region of interest" description="Disordered" evidence="1">
    <location>
        <begin position="159"/>
        <end position="236"/>
    </location>
</feature>
<organism evidence="2 3">
    <name type="scientific">Trypanosoma conorhini</name>
    <dbReference type="NCBI Taxonomy" id="83891"/>
    <lineage>
        <taxon>Eukaryota</taxon>
        <taxon>Discoba</taxon>
        <taxon>Euglenozoa</taxon>
        <taxon>Kinetoplastea</taxon>
        <taxon>Metakinetoplastina</taxon>
        <taxon>Trypanosomatida</taxon>
        <taxon>Trypanosomatidae</taxon>
        <taxon>Trypanosoma</taxon>
    </lineage>
</organism>